<evidence type="ECO:0000313" key="6">
    <source>
        <dbReference type="Proteomes" id="UP001157418"/>
    </source>
</evidence>
<dbReference type="Gene3D" id="2.20.25.30">
    <property type="match status" value="1"/>
</dbReference>
<dbReference type="PANTHER" id="PTHR48129:SF1">
    <property type="entry name" value="LARGE RIBOSOMAL SUBUNIT PROTEIN EL43"/>
    <property type="match status" value="1"/>
</dbReference>
<evidence type="ECO:0000256" key="2">
    <source>
        <dbReference type="ARBA" id="ARBA00022528"/>
    </source>
</evidence>
<evidence type="ECO:0000256" key="3">
    <source>
        <dbReference type="ARBA" id="ARBA00022980"/>
    </source>
</evidence>
<dbReference type="InterPro" id="IPR050522">
    <property type="entry name" value="Ribosomal_protein_eL43"/>
</dbReference>
<evidence type="ECO:0000256" key="1">
    <source>
        <dbReference type="ARBA" id="ARBA00008672"/>
    </source>
</evidence>
<dbReference type="InterPro" id="IPR002674">
    <property type="entry name" value="Ribosomal_eL43"/>
</dbReference>
<dbReference type="InterPro" id="IPR011331">
    <property type="entry name" value="Ribosomal_eL37/eL43"/>
</dbReference>
<evidence type="ECO:0000256" key="4">
    <source>
        <dbReference type="ARBA" id="ARBA00023274"/>
    </source>
</evidence>
<accession>A0AAU9M279</accession>
<dbReference type="GO" id="GO:0006412">
    <property type="term" value="P:translation"/>
    <property type="evidence" value="ECO:0007669"/>
    <property type="project" value="InterPro"/>
</dbReference>
<dbReference type="GO" id="GO:0003735">
    <property type="term" value="F:structural constituent of ribosome"/>
    <property type="evidence" value="ECO:0007669"/>
    <property type="project" value="InterPro"/>
</dbReference>
<reference evidence="5 6" key="1">
    <citation type="submission" date="2022-01" db="EMBL/GenBank/DDBJ databases">
        <authorList>
            <person name="Xiong W."/>
            <person name="Schranz E."/>
        </authorList>
    </citation>
    <scope>NUCLEOTIDE SEQUENCE [LARGE SCALE GENOMIC DNA]</scope>
</reference>
<keyword evidence="4" id="KW-0687">Ribonucleoprotein</keyword>
<evidence type="ECO:0000313" key="5">
    <source>
        <dbReference type="EMBL" id="CAH1420682.1"/>
    </source>
</evidence>
<dbReference type="EMBL" id="CAKMRJ010001112">
    <property type="protein sequence ID" value="CAH1420682.1"/>
    <property type="molecule type" value="Genomic_DNA"/>
</dbReference>
<dbReference type="AlphaFoldDB" id="A0AAU9M279"/>
<sequence length="104" mass="11749">MSSIIVTSVARLSGETPSSIFKSRLIRFHQASSQSTRYGASFRKIKKMEVSQHSKYLCEFCGNVHLFDHVANYINWCLEFLSIQTLKITLEKRNDDGDGSTSGL</sequence>
<keyword evidence="2" id="KW-0150">Chloroplast</keyword>
<proteinExistence type="inferred from homology"/>
<dbReference type="PANTHER" id="PTHR48129">
    <property type="entry name" value="60S RIBOSOMAL PROTEIN L37A"/>
    <property type="match status" value="1"/>
</dbReference>
<dbReference type="Pfam" id="PF01780">
    <property type="entry name" value="Ribosomal_L37ae"/>
    <property type="match status" value="1"/>
</dbReference>
<dbReference type="GO" id="GO:1990904">
    <property type="term" value="C:ribonucleoprotein complex"/>
    <property type="evidence" value="ECO:0007669"/>
    <property type="project" value="UniProtKB-KW"/>
</dbReference>
<dbReference type="InterPro" id="IPR011332">
    <property type="entry name" value="Ribosomal_zn-bd"/>
</dbReference>
<keyword evidence="3" id="KW-0689">Ribosomal protein</keyword>
<dbReference type="Proteomes" id="UP001157418">
    <property type="component" value="Unassembled WGS sequence"/>
</dbReference>
<comment type="similarity">
    <text evidence="1">Belongs to the eukaryotic ribosomal protein eL43 family.</text>
</comment>
<keyword evidence="2" id="KW-0934">Plastid</keyword>
<comment type="caution">
    <text evidence="5">The sequence shown here is derived from an EMBL/GenBank/DDBJ whole genome shotgun (WGS) entry which is preliminary data.</text>
</comment>
<name>A0AAU9M279_9ASTR</name>
<keyword evidence="6" id="KW-1185">Reference proteome</keyword>
<protein>
    <submittedName>
        <fullName evidence="5">Uncharacterized protein</fullName>
    </submittedName>
</protein>
<dbReference type="GO" id="GO:0005840">
    <property type="term" value="C:ribosome"/>
    <property type="evidence" value="ECO:0007669"/>
    <property type="project" value="UniProtKB-KW"/>
</dbReference>
<organism evidence="5 6">
    <name type="scientific">Lactuca virosa</name>
    <dbReference type="NCBI Taxonomy" id="75947"/>
    <lineage>
        <taxon>Eukaryota</taxon>
        <taxon>Viridiplantae</taxon>
        <taxon>Streptophyta</taxon>
        <taxon>Embryophyta</taxon>
        <taxon>Tracheophyta</taxon>
        <taxon>Spermatophyta</taxon>
        <taxon>Magnoliopsida</taxon>
        <taxon>eudicotyledons</taxon>
        <taxon>Gunneridae</taxon>
        <taxon>Pentapetalae</taxon>
        <taxon>asterids</taxon>
        <taxon>campanulids</taxon>
        <taxon>Asterales</taxon>
        <taxon>Asteraceae</taxon>
        <taxon>Cichorioideae</taxon>
        <taxon>Cichorieae</taxon>
        <taxon>Lactucinae</taxon>
        <taxon>Lactuca</taxon>
    </lineage>
</organism>
<gene>
    <name evidence="5" type="ORF">LVIROSA_LOCUS8130</name>
</gene>
<dbReference type="SUPFAM" id="SSF57829">
    <property type="entry name" value="Zn-binding ribosomal proteins"/>
    <property type="match status" value="1"/>
</dbReference>